<evidence type="ECO:0000313" key="2">
    <source>
        <dbReference type="Proteomes" id="UP000633509"/>
    </source>
</evidence>
<dbReference type="Gene3D" id="3.40.50.1820">
    <property type="entry name" value="alpha/beta hydrolase"/>
    <property type="match status" value="1"/>
</dbReference>
<protein>
    <recommendedName>
        <fullName evidence="3">Lipase</fullName>
    </recommendedName>
</protein>
<dbReference type="InterPro" id="IPR029058">
    <property type="entry name" value="AB_hydrolase_fold"/>
</dbReference>
<evidence type="ECO:0008006" key="3">
    <source>
        <dbReference type="Google" id="ProtNLM"/>
    </source>
</evidence>
<name>A0ABR9M806_9ACTN</name>
<dbReference type="EMBL" id="JADBEK010000001">
    <property type="protein sequence ID" value="MBE1588944.1"/>
    <property type="molecule type" value="Genomic_DNA"/>
</dbReference>
<comment type="caution">
    <text evidence="1">The sequence shown here is derived from an EMBL/GenBank/DDBJ whole genome shotgun (WGS) entry which is preliminary data.</text>
</comment>
<gene>
    <name evidence="1" type="ORF">H4W80_007202</name>
</gene>
<proteinExistence type="predicted"/>
<dbReference type="Proteomes" id="UP000633509">
    <property type="component" value="Unassembled WGS sequence"/>
</dbReference>
<dbReference type="SUPFAM" id="SSF53474">
    <property type="entry name" value="alpha/beta-Hydrolases"/>
    <property type="match status" value="1"/>
</dbReference>
<keyword evidence="2" id="KW-1185">Reference proteome</keyword>
<accession>A0ABR9M806</accession>
<dbReference type="RefSeq" id="WP_225963838.1">
    <property type="nucleotide sequence ID" value="NZ_JADBEK010000001.1"/>
</dbReference>
<reference evidence="1 2" key="1">
    <citation type="submission" date="2020-10" db="EMBL/GenBank/DDBJ databases">
        <title>Sequencing the genomes of 1000 actinobacteria strains.</title>
        <authorList>
            <person name="Klenk H.-P."/>
        </authorList>
    </citation>
    <scope>NUCLEOTIDE SEQUENCE [LARGE SCALE GENOMIC DNA]</scope>
    <source>
        <strain evidence="1 2">DSM 43173</strain>
    </source>
</reference>
<evidence type="ECO:0000313" key="1">
    <source>
        <dbReference type="EMBL" id="MBE1588944.1"/>
    </source>
</evidence>
<organism evidence="1 2">
    <name type="scientific">Nonomuraea angiospora</name>
    <dbReference type="NCBI Taxonomy" id="46172"/>
    <lineage>
        <taxon>Bacteria</taxon>
        <taxon>Bacillati</taxon>
        <taxon>Actinomycetota</taxon>
        <taxon>Actinomycetes</taxon>
        <taxon>Streptosporangiales</taxon>
        <taxon>Streptosporangiaceae</taxon>
        <taxon>Nonomuraea</taxon>
    </lineage>
</organism>
<sequence>MPDRPSATAATTTRMPTRATGRHTILIAARVAAAVAESLQTGGPMRCLWTVAVMLTALLVPTAAHAAAAPSYLTLEATYTNVANGWTTVERYLDTTSGFTQESYPPDGRGDQDGQRLTFFGGVKRPFSGRFLLYHAPGWNTNPKTTPVLLVHGANDNPDRAWANPGESGGFGCGSISCPNTGLMQHLSNAGYRVFAIGFAHKEGDNLMQAQEVGDAIAIIKAKLGVPAVDLVGWSKGEMSARMYVSSVKPSWGRSYAGDVRKLITLGGPNAGYDYPFAHGWAHDFSIWPECGGSVNSPAPHTYMTCYGNYAYHPEFSFVPTGGFDCYPGQRQMLARFDGTYGIDQTQQDWYTTYYGGQGFYTSGPGIQAAIDAGSLISRIQQAGVPASVATYLLAGGSPSVVGIYNENRGPSDGVVFVSSALSKVGIGTVAGTALIAGANHLQLGWYPAVESQVASWLN</sequence>